<dbReference type="PROSITE" id="PS00149">
    <property type="entry name" value="SULFATASE_2"/>
    <property type="match status" value="1"/>
</dbReference>
<feature type="signal peptide" evidence="6">
    <location>
        <begin position="1"/>
        <end position="20"/>
    </location>
</feature>
<sequence length="244" mass="27578">MKTVTKILFVLFLLMRHSNANRPPNIIIMLMDDMGWGDLGVNGEPHLETPNIDQMAREGLIATSMYTANPLCSPSRAALLTGRLPIRNGFYSDNLPGRNAYTPQDIVGGISKNETLLPEILSKVGYTSGIIGKWHLGHRSPYLPLERGFDYWFGSPNCHFGPYDNKQTPNIPIFRNGSMIGRYYEQFNIDHKTGESNMTRLFTEEAVAFINREAHQGPFFLYWAPDATHAFTYASQPYLGTSRR</sequence>
<organism evidence="8 9">
    <name type="scientific">Halocaridina rubra</name>
    <name type="common">Hawaiian red shrimp</name>
    <dbReference type="NCBI Taxonomy" id="373956"/>
    <lineage>
        <taxon>Eukaryota</taxon>
        <taxon>Metazoa</taxon>
        <taxon>Ecdysozoa</taxon>
        <taxon>Arthropoda</taxon>
        <taxon>Crustacea</taxon>
        <taxon>Multicrustacea</taxon>
        <taxon>Malacostraca</taxon>
        <taxon>Eumalacostraca</taxon>
        <taxon>Eucarida</taxon>
        <taxon>Decapoda</taxon>
        <taxon>Pleocyemata</taxon>
        <taxon>Caridea</taxon>
        <taxon>Atyoidea</taxon>
        <taxon>Atyidae</taxon>
        <taxon>Halocaridina</taxon>
    </lineage>
</organism>
<dbReference type="PANTHER" id="PTHR42693">
    <property type="entry name" value="ARYLSULFATASE FAMILY MEMBER"/>
    <property type="match status" value="1"/>
</dbReference>
<evidence type="ECO:0000256" key="5">
    <source>
        <dbReference type="ARBA" id="ARBA00022837"/>
    </source>
</evidence>
<evidence type="ECO:0000313" key="8">
    <source>
        <dbReference type="EMBL" id="KAK7083459.1"/>
    </source>
</evidence>
<protein>
    <recommendedName>
        <fullName evidence="7">Sulfatase N-terminal domain-containing protein</fullName>
    </recommendedName>
</protein>
<name>A0AAN8XPT4_HALRR</name>
<feature type="non-terminal residue" evidence="8">
    <location>
        <position position="244"/>
    </location>
</feature>
<accession>A0AAN8XPT4</accession>
<keyword evidence="9" id="KW-1185">Reference proteome</keyword>
<gene>
    <name evidence="8" type="ORF">SK128_024738</name>
</gene>
<reference evidence="8 9" key="1">
    <citation type="submission" date="2023-11" db="EMBL/GenBank/DDBJ databases">
        <title>Halocaridina rubra genome assembly.</title>
        <authorList>
            <person name="Smith C."/>
        </authorList>
    </citation>
    <scope>NUCLEOTIDE SEQUENCE [LARGE SCALE GENOMIC DNA]</scope>
    <source>
        <strain evidence="8">EP-1</strain>
        <tissue evidence="8">Whole</tissue>
    </source>
</reference>
<comment type="caution">
    <text evidence="8">The sequence shown here is derived from an EMBL/GenBank/DDBJ whole genome shotgun (WGS) entry which is preliminary data.</text>
</comment>
<comment type="similarity">
    <text evidence="2">Belongs to the sulfatase family.</text>
</comment>
<dbReference type="InterPro" id="IPR017850">
    <property type="entry name" value="Alkaline_phosphatase_core_sf"/>
</dbReference>
<evidence type="ECO:0000256" key="2">
    <source>
        <dbReference type="ARBA" id="ARBA00008779"/>
    </source>
</evidence>
<evidence type="ECO:0000256" key="6">
    <source>
        <dbReference type="SAM" id="SignalP"/>
    </source>
</evidence>
<dbReference type="SUPFAM" id="SSF53649">
    <property type="entry name" value="Alkaline phosphatase-like"/>
    <property type="match status" value="1"/>
</dbReference>
<evidence type="ECO:0000256" key="1">
    <source>
        <dbReference type="ARBA" id="ARBA00001913"/>
    </source>
</evidence>
<dbReference type="GO" id="GO:0004065">
    <property type="term" value="F:arylsulfatase activity"/>
    <property type="evidence" value="ECO:0007669"/>
    <property type="project" value="TreeGrafter"/>
</dbReference>
<keyword evidence="6" id="KW-0732">Signal</keyword>
<dbReference type="GO" id="GO:0046872">
    <property type="term" value="F:metal ion binding"/>
    <property type="evidence" value="ECO:0007669"/>
    <property type="project" value="UniProtKB-KW"/>
</dbReference>
<evidence type="ECO:0000256" key="3">
    <source>
        <dbReference type="ARBA" id="ARBA00022723"/>
    </source>
</evidence>
<evidence type="ECO:0000256" key="4">
    <source>
        <dbReference type="ARBA" id="ARBA00022801"/>
    </source>
</evidence>
<dbReference type="PANTHER" id="PTHR42693:SF47">
    <property type="entry name" value="N-ACETYLGALACTOSAMINE-6-SULFATASE"/>
    <property type="match status" value="1"/>
</dbReference>
<comment type="cofactor">
    <cofactor evidence="1">
        <name>Ca(2+)</name>
        <dbReference type="ChEBI" id="CHEBI:29108"/>
    </cofactor>
</comment>
<dbReference type="InterPro" id="IPR024607">
    <property type="entry name" value="Sulfatase_CS"/>
</dbReference>
<feature type="chain" id="PRO_5043003191" description="Sulfatase N-terminal domain-containing protein" evidence="6">
    <location>
        <begin position="21"/>
        <end position="244"/>
    </location>
</feature>
<dbReference type="EMBL" id="JAXCGZ010002996">
    <property type="protein sequence ID" value="KAK7083459.1"/>
    <property type="molecule type" value="Genomic_DNA"/>
</dbReference>
<dbReference type="PROSITE" id="PS00523">
    <property type="entry name" value="SULFATASE_1"/>
    <property type="match status" value="1"/>
</dbReference>
<feature type="domain" description="Sulfatase N-terminal" evidence="7">
    <location>
        <begin position="24"/>
        <end position="242"/>
    </location>
</feature>
<evidence type="ECO:0000259" key="7">
    <source>
        <dbReference type="Pfam" id="PF00884"/>
    </source>
</evidence>
<dbReference type="AlphaFoldDB" id="A0AAN8XPT4"/>
<evidence type="ECO:0000313" key="9">
    <source>
        <dbReference type="Proteomes" id="UP001381693"/>
    </source>
</evidence>
<dbReference type="Gene3D" id="3.40.720.10">
    <property type="entry name" value="Alkaline Phosphatase, subunit A"/>
    <property type="match status" value="1"/>
</dbReference>
<dbReference type="Proteomes" id="UP001381693">
    <property type="component" value="Unassembled WGS sequence"/>
</dbReference>
<keyword evidence="5" id="KW-0106">Calcium</keyword>
<dbReference type="InterPro" id="IPR050738">
    <property type="entry name" value="Sulfatase"/>
</dbReference>
<dbReference type="Pfam" id="PF00884">
    <property type="entry name" value="Sulfatase"/>
    <property type="match status" value="1"/>
</dbReference>
<dbReference type="InterPro" id="IPR000917">
    <property type="entry name" value="Sulfatase_N"/>
</dbReference>
<keyword evidence="3" id="KW-0479">Metal-binding</keyword>
<keyword evidence="4" id="KW-0378">Hydrolase</keyword>
<proteinExistence type="inferred from homology"/>